<keyword evidence="1" id="KW-0175">Coiled coil</keyword>
<sequence length="83" mass="9191">MNPPTTPTELPALLDALSDKADRLVLRHAELKRTNALLDERIRQLEAERDSLRARLHEARARVDHLLARLDPPAGAPATDPSA</sequence>
<dbReference type="AlphaFoldDB" id="E6PT17"/>
<evidence type="ECO:0000313" key="2">
    <source>
        <dbReference type="EMBL" id="CBH98074.1"/>
    </source>
</evidence>
<proteinExistence type="predicted"/>
<evidence type="ECO:0008006" key="3">
    <source>
        <dbReference type="Google" id="ProtNLM"/>
    </source>
</evidence>
<feature type="coiled-coil region" evidence="1">
    <location>
        <begin position="14"/>
        <end position="69"/>
    </location>
</feature>
<protein>
    <recommendedName>
        <fullName evidence="3">DUF904 domain-containing protein</fullName>
    </recommendedName>
</protein>
<name>E6PT17_9ZZZZ</name>
<evidence type="ECO:0000256" key="1">
    <source>
        <dbReference type="SAM" id="Coils"/>
    </source>
</evidence>
<accession>E6PT17</accession>
<reference evidence="2" key="1">
    <citation type="submission" date="2009-10" db="EMBL/GenBank/DDBJ databases">
        <title>Diversity of trophic interactions inside an arsenic-rich microbial ecosystem.</title>
        <authorList>
            <person name="Bertin P.N."/>
            <person name="Heinrich-Salmeron A."/>
            <person name="Pelletier E."/>
            <person name="Goulhen-Chollet F."/>
            <person name="Arsene-Ploetze F."/>
            <person name="Gallien S."/>
            <person name="Calteau A."/>
            <person name="Vallenet D."/>
            <person name="Casiot C."/>
            <person name="Chane-Woon-Ming B."/>
            <person name="Giloteaux L."/>
            <person name="Barakat M."/>
            <person name="Bonnefoy V."/>
            <person name="Bruneel O."/>
            <person name="Chandler M."/>
            <person name="Cleiss J."/>
            <person name="Duran R."/>
            <person name="Elbaz-Poulichet F."/>
            <person name="Fonknechten N."/>
            <person name="Lauga B."/>
            <person name="Mornico D."/>
            <person name="Ortet P."/>
            <person name="Schaeffer C."/>
            <person name="Siguier P."/>
            <person name="Alexander Thil Smith A."/>
            <person name="Van Dorsselaer A."/>
            <person name="Weissenbach J."/>
            <person name="Medigue C."/>
            <person name="Le Paslier D."/>
        </authorList>
    </citation>
    <scope>NUCLEOTIDE SEQUENCE</scope>
</reference>
<organism evidence="2">
    <name type="scientific">mine drainage metagenome</name>
    <dbReference type="NCBI Taxonomy" id="410659"/>
    <lineage>
        <taxon>unclassified sequences</taxon>
        <taxon>metagenomes</taxon>
        <taxon>ecological metagenomes</taxon>
    </lineage>
</organism>
<gene>
    <name evidence="2" type="ORF">CARN2_3550</name>
</gene>
<dbReference type="EMBL" id="CABM01000048">
    <property type="protein sequence ID" value="CBH98074.1"/>
    <property type="molecule type" value="Genomic_DNA"/>
</dbReference>
<comment type="caution">
    <text evidence="2">The sequence shown here is derived from an EMBL/GenBank/DDBJ whole genome shotgun (WGS) entry which is preliminary data.</text>
</comment>